<gene>
    <name evidence="2" type="ORF">ACFO0A_05085</name>
</gene>
<sequence length="418" mass="45994">MLYKTYELQRSLLNAGSAWASILADMLADRRYPPANLGWGQMASSALEVFAHAAAPRGKPAFGIHTITLGETEHAVEETTVVTRPFGDLKRFSHSGLPDDAPRLLIVAPMSGHYATLLRGTVERMLETNVVYITDWADAKLVPLDKGTFDLDDYIDYIVGFLEHIGPGAHMMAVCQPSVPALAATAIMGKVDHPCRPLTLTMMGGPIDTREAPTQVNTMAVGRPHVWFDHNVIATVPINYPGAGRKVYPGFIQLASFMSMNLGSHMMSHWGLFKHLVEGDEDGADATKAFYDEYRAVCDMSAEFYLQTVDVVFQRHALPKGEFIHRGTPVDLSDITDTAILTIEGERDDISGIGQTRAALKLTPNLPDAMKRYLLAEEVGHYGIFNGSRWRSRIAPVVDEWIAAHARVPARKRLAAVN</sequence>
<comment type="caution">
    <text evidence="2">The sequence shown here is derived from an EMBL/GenBank/DDBJ whole genome shotgun (WGS) entry which is preliminary data.</text>
</comment>
<accession>A0ABV8RQ77</accession>
<dbReference type="EMBL" id="JBHSDR010000003">
    <property type="protein sequence ID" value="MFC4294431.1"/>
    <property type="molecule type" value="Genomic_DNA"/>
</dbReference>
<organism evidence="2 3">
    <name type="scientific">Novosphingobium tardum</name>
    <dbReference type="NCBI Taxonomy" id="1538021"/>
    <lineage>
        <taxon>Bacteria</taxon>
        <taxon>Pseudomonadati</taxon>
        <taxon>Pseudomonadota</taxon>
        <taxon>Alphaproteobacteria</taxon>
        <taxon>Sphingomonadales</taxon>
        <taxon>Sphingomonadaceae</taxon>
        <taxon>Novosphingobium</taxon>
    </lineage>
</organism>
<proteinExistence type="predicted"/>
<dbReference type="PANTHER" id="PTHR36837:SF4">
    <property type="entry name" value="BLR0908 PROTEIN"/>
    <property type="match status" value="1"/>
</dbReference>
<name>A0ABV8RQ77_9SPHN</name>
<dbReference type="InterPro" id="IPR029058">
    <property type="entry name" value="AB_hydrolase_fold"/>
</dbReference>
<evidence type="ECO:0000313" key="2">
    <source>
        <dbReference type="EMBL" id="MFC4294431.1"/>
    </source>
</evidence>
<dbReference type="Proteomes" id="UP001595828">
    <property type="component" value="Unassembled WGS sequence"/>
</dbReference>
<evidence type="ECO:0000259" key="1">
    <source>
        <dbReference type="Pfam" id="PF06850"/>
    </source>
</evidence>
<dbReference type="RefSeq" id="WP_379537881.1">
    <property type="nucleotide sequence ID" value="NZ_JBHSDR010000003.1"/>
</dbReference>
<dbReference type="Pfam" id="PF06850">
    <property type="entry name" value="PHB_depo_C"/>
    <property type="match status" value="1"/>
</dbReference>
<reference evidence="3" key="1">
    <citation type="journal article" date="2019" name="Int. J. Syst. Evol. Microbiol.">
        <title>The Global Catalogue of Microorganisms (GCM) 10K type strain sequencing project: providing services to taxonomists for standard genome sequencing and annotation.</title>
        <authorList>
            <consortium name="The Broad Institute Genomics Platform"/>
            <consortium name="The Broad Institute Genome Sequencing Center for Infectious Disease"/>
            <person name="Wu L."/>
            <person name="Ma J."/>
        </authorList>
    </citation>
    <scope>NUCLEOTIDE SEQUENCE [LARGE SCALE GENOMIC DNA]</scope>
    <source>
        <strain evidence="3">CGMCC 1.12989</strain>
    </source>
</reference>
<dbReference type="NCBIfam" id="TIGR01849">
    <property type="entry name" value="PHB_depoly_PhaZ"/>
    <property type="match status" value="1"/>
</dbReference>
<evidence type="ECO:0000313" key="3">
    <source>
        <dbReference type="Proteomes" id="UP001595828"/>
    </source>
</evidence>
<dbReference type="SUPFAM" id="SSF53474">
    <property type="entry name" value="alpha/beta-Hydrolases"/>
    <property type="match status" value="1"/>
</dbReference>
<dbReference type="InterPro" id="IPR009656">
    <property type="entry name" value="PHB_depo_C"/>
</dbReference>
<dbReference type="InterPro" id="IPR010915">
    <property type="entry name" value="PHB_depoly_PhaZ"/>
</dbReference>
<protein>
    <submittedName>
        <fullName evidence="2">Polyhydroxyalkanoate depolymerase</fullName>
    </submittedName>
</protein>
<dbReference type="PIRSF" id="PIRSF020818">
    <property type="entry name" value="PHB_depoly_PhaZ"/>
    <property type="match status" value="1"/>
</dbReference>
<feature type="domain" description="PHB de-polymerase C-terminal" evidence="1">
    <location>
        <begin position="204"/>
        <end position="404"/>
    </location>
</feature>
<keyword evidence="3" id="KW-1185">Reference proteome</keyword>
<dbReference type="PANTHER" id="PTHR36837">
    <property type="entry name" value="POLY(3-HYDROXYALKANOATE) POLYMERASE SUBUNIT PHAC"/>
    <property type="match status" value="1"/>
</dbReference>
<dbReference type="InterPro" id="IPR051321">
    <property type="entry name" value="PHA/PHB_synthase"/>
</dbReference>